<evidence type="ECO:0000256" key="2">
    <source>
        <dbReference type="SAM" id="Phobius"/>
    </source>
</evidence>
<dbReference type="GO" id="GO:0009247">
    <property type="term" value="P:glycolipid biosynthetic process"/>
    <property type="evidence" value="ECO:0007669"/>
    <property type="project" value="TreeGrafter"/>
</dbReference>
<gene>
    <name evidence="4" type="ORF">DXG03_008255</name>
</gene>
<dbReference type="GO" id="GO:0005886">
    <property type="term" value="C:plasma membrane"/>
    <property type="evidence" value="ECO:0007669"/>
    <property type="project" value="TreeGrafter"/>
</dbReference>
<dbReference type="PANTHER" id="PTHR12286">
    <property type="entry name" value="SACCHAROPINE DEHYDROGENASE-LIKE OXIDOREDUCTASE"/>
    <property type="match status" value="1"/>
</dbReference>
<proteinExistence type="inferred from homology"/>
<sequence length="452" mass="48430">MSSAKTDVVVFGATGFTGRLTTRYLSKHPQFQKGLFSIAIAARSQSKLHSLIQELELPPSIGTLQLDVTDYQSVEAAVKSARVVINTVGPYWTWGTPVVKACATHGVHYVDLTGEGVWIRDIINKFDYLATKTGAVIVNSCGYDSVPSDASAFLSNKTLKAHGAYDVGSSVTAHRVRGGFSGGTVSTMITSLENVPSEKLRETIDYSLSPVKGPALPRFQFSYTQSIPGERSVFGGFFFMQPTNRKLVQRTFGLLELQAQNAETPGSSANVQTARRERYGPAFAYDEFLVMPSRLSSIIFSTTFAIGIGLLALVAPIRWLFKKFAPKPGTGPTDEAMNKGFFVATNHTISTSTPPVHVKSVIKGDRDPGYALTAIMIAESALSLVLPPVSANPTAKSASLPEGLPALARKGGVLTPMSALGDVLLTRLVDTGHFSIESYVVGEGSAETRKDV</sequence>
<dbReference type="InterPro" id="IPR036291">
    <property type="entry name" value="NAD(P)-bd_dom_sf"/>
</dbReference>
<keyword evidence="2" id="KW-0472">Membrane</keyword>
<protein>
    <recommendedName>
        <fullName evidence="3">Saccharopine dehydrogenase NADP binding domain-containing protein</fullName>
    </recommendedName>
</protein>
<keyword evidence="2" id="KW-0812">Transmembrane</keyword>
<organism evidence="4 5">
    <name type="scientific">Asterophora parasitica</name>
    <dbReference type="NCBI Taxonomy" id="117018"/>
    <lineage>
        <taxon>Eukaryota</taxon>
        <taxon>Fungi</taxon>
        <taxon>Dikarya</taxon>
        <taxon>Basidiomycota</taxon>
        <taxon>Agaricomycotina</taxon>
        <taxon>Agaricomycetes</taxon>
        <taxon>Agaricomycetidae</taxon>
        <taxon>Agaricales</taxon>
        <taxon>Tricholomatineae</taxon>
        <taxon>Lyophyllaceae</taxon>
        <taxon>Asterophora</taxon>
    </lineage>
</organism>
<dbReference type="GO" id="GO:0005739">
    <property type="term" value="C:mitochondrion"/>
    <property type="evidence" value="ECO:0007669"/>
    <property type="project" value="TreeGrafter"/>
</dbReference>
<dbReference type="AlphaFoldDB" id="A0A9P7G6M1"/>
<evidence type="ECO:0000313" key="4">
    <source>
        <dbReference type="EMBL" id="KAG5644513.1"/>
    </source>
</evidence>
<feature type="transmembrane region" description="Helical" evidence="2">
    <location>
        <begin position="298"/>
        <end position="321"/>
    </location>
</feature>
<dbReference type="Gene3D" id="3.40.50.720">
    <property type="entry name" value="NAD(P)-binding Rossmann-like Domain"/>
    <property type="match status" value="1"/>
</dbReference>
<dbReference type="InterPro" id="IPR051276">
    <property type="entry name" value="Saccharopine_DH-like_oxidrdct"/>
</dbReference>
<evidence type="ECO:0000259" key="3">
    <source>
        <dbReference type="Pfam" id="PF03435"/>
    </source>
</evidence>
<evidence type="ECO:0000313" key="5">
    <source>
        <dbReference type="Proteomes" id="UP000775547"/>
    </source>
</evidence>
<dbReference type="OrthoDB" id="10268090at2759"/>
<reference evidence="4" key="1">
    <citation type="submission" date="2020-07" db="EMBL/GenBank/DDBJ databases">
        <authorList>
            <person name="Nieuwenhuis M."/>
            <person name="Van De Peppel L.J.J."/>
        </authorList>
    </citation>
    <scope>NUCLEOTIDE SEQUENCE</scope>
    <source>
        <strain evidence="4">AP01</strain>
        <tissue evidence="4">Mycelium</tissue>
    </source>
</reference>
<dbReference type="Pfam" id="PF03435">
    <property type="entry name" value="Sacchrp_dh_NADP"/>
    <property type="match status" value="1"/>
</dbReference>
<dbReference type="EMBL" id="JABCKV010000067">
    <property type="protein sequence ID" value="KAG5644513.1"/>
    <property type="molecule type" value="Genomic_DNA"/>
</dbReference>
<evidence type="ECO:0000256" key="1">
    <source>
        <dbReference type="ARBA" id="ARBA00038048"/>
    </source>
</evidence>
<comment type="caution">
    <text evidence="4">The sequence shown here is derived from an EMBL/GenBank/DDBJ whole genome shotgun (WGS) entry which is preliminary data.</text>
</comment>
<keyword evidence="5" id="KW-1185">Reference proteome</keyword>
<dbReference type="PANTHER" id="PTHR12286:SF5">
    <property type="entry name" value="SACCHAROPINE DEHYDROGENASE-LIKE OXIDOREDUCTASE"/>
    <property type="match status" value="1"/>
</dbReference>
<keyword evidence="2" id="KW-1133">Transmembrane helix</keyword>
<comment type="similarity">
    <text evidence="1">Belongs to the saccharopine dehydrogenase family.</text>
</comment>
<feature type="domain" description="Saccharopine dehydrogenase NADP binding" evidence="3">
    <location>
        <begin position="8"/>
        <end position="135"/>
    </location>
</feature>
<dbReference type="SUPFAM" id="SSF51735">
    <property type="entry name" value="NAD(P)-binding Rossmann-fold domains"/>
    <property type="match status" value="1"/>
</dbReference>
<accession>A0A9P7G6M1</accession>
<dbReference type="InterPro" id="IPR005097">
    <property type="entry name" value="Sacchrp_dh_NADP-bd"/>
</dbReference>
<dbReference type="Proteomes" id="UP000775547">
    <property type="component" value="Unassembled WGS sequence"/>
</dbReference>
<reference evidence="4" key="2">
    <citation type="submission" date="2021-10" db="EMBL/GenBank/DDBJ databases">
        <title>Phylogenomics reveals ancestral predisposition of the termite-cultivated fungus Termitomyces towards a domesticated lifestyle.</title>
        <authorList>
            <person name="Auxier B."/>
            <person name="Grum-Grzhimaylo A."/>
            <person name="Cardenas M.E."/>
            <person name="Lodge J.D."/>
            <person name="Laessoe T."/>
            <person name="Pedersen O."/>
            <person name="Smith M.E."/>
            <person name="Kuyper T.W."/>
            <person name="Franco-Molano E.A."/>
            <person name="Baroni T.J."/>
            <person name="Aanen D.K."/>
        </authorList>
    </citation>
    <scope>NUCLEOTIDE SEQUENCE</scope>
    <source>
        <strain evidence="4">AP01</strain>
        <tissue evidence="4">Mycelium</tissue>
    </source>
</reference>
<dbReference type="GO" id="GO:0005811">
    <property type="term" value="C:lipid droplet"/>
    <property type="evidence" value="ECO:0007669"/>
    <property type="project" value="TreeGrafter"/>
</dbReference>
<name>A0A9P7G6M1_9AGAR</name>